<evidence type="ECO:0000256" key="2">
    <source>
        <dbReference type="ARBA" id="ARBA00023125"/>
    </source>
</evidence>
<keyword evidence="7" id="KW-1185">Reference proteome</keyword>
<dbReference type="SUPFAM" id="SSF46689">
    <property type="entry name" value="Homeodomain-like"/>
    <property type="match status" value="1"/>
</dbReference>
<dbReference type="Gene3D" id="1.10.357.10">
    <property type="entry name" value="Tetracycline Repressor, domain 2"/>
    <property type="match status" value="1"/>
</dbReference>
<reference evidence="6 7" key="1">
    <citation type="submission" date="2023-10" db="EMBL/GenBank/DDBJ databases">
        <title>Complete Genome Sequence of Limnobacter thiooxidans CS-K2T, Isolated from freshwater lake sediments in Bavaria, Germany.</title>
        <authorList>
            <person name="Naruki M."/>
            <person name="Watanabe A."/>
            <person name="Warashina T."/>
            <person name="Morita T."/>
            <person name="Arakawa K."/>
        </authorList>
    </citation>
    <scope>NUCLEOTIDE SEQUENCE [LARGE SCALE GENOMIC DNA]</scope>
    <source>
        <strain evidence="6 7">CS-K2</strain>
    </source>
</reference>
<evidence type="ECO:0000313" key="7">
    <source>
        <dbReference type="Proteomes" id="UP001329151"/>
    </source>
</evidence>
<keyword evidence="3" id="KW-0804">Transcription</keyword>
<organism evidence="6 7">
    <name type="scientific">Limnobacter thiooxidans</name>
    <dbReference type="NCBI Taxonomy" id="131080"/>
    <lineage>
        <taxon>Bacteria</taxon>
        <taxon>Pseudomonadati</taxon>
        <taxon>Pseudomonadota</taxon>
        <taxon>Betaproteobacteria</taxon>
        <taxon>Burkholderiales</taxon>
        <taxon>Burkholderiaceae</taxon>
        <taxon>Limnobacter</taxon>
    </lineage>
</organism>
<name>A0AA86JJL0_9BURK</name>
<accession>A0AA86JJL0</accession>
<gene>
    <name evidence="6" type="ORF">RGQ30_11430</name>
</gene>
<dbReference type="AlphaFoldDB" id="A0AA86JJL0"/>
<keyword evidence="1" id="KW-0805">Transcription regulation</keyword>
<dbReference type="InterPro" id="IPR009057">
    <property type="entry name" value="Homeodomain-like_sf"/>
</dbReference>
<dbReference type="RefSeq" id="WP_298217632.1">
    <property type="nucleotide sequence ID" value="NZ_AP028947.1"/>
</dbReference>
<dbReference type="EMBL" id="AP028947">
    <property type="protein sequence ID" value="BET25642.1"/>
    <property type="molecule type" value="Genomic_DNA"/>
</dbReference>
<evidence type="ECO:0000313" key="6">
    <source>
        <dbReference type="EMBL" id="BET25642.1"/>
    </source>
</evidence>
<dbReference type="InterPro" id="IPR041479">
    <property type="entry name" value="TetR_CgmR_C"/>
</dbReference>
<dbReference type="PROSITE" id="PS50977">
    <property type="entry name" value="HTH_TETR_2"/>
    <property type="match status" value="1"/>
</dbReference>
<dbReference type="KEGG" id="lto:RGQ30_11430"/>
<evidence type="ECO:0000256" key="3">
    <source>
        <dbReference type="ARBA" id="ARBA00023163"/>
    </source>
</evidence>
<evidence type="ECO:0000256" key="1">
    <source>
        <dbReference type="ARBA" id="ARBA00023015"/>
    </source>
</evidence>
<feature type="domain" description="HTH tetR-type" evidence="5">
    <location>
        <begin position="6"/>
        <end position="66"/>
    </location>
</feature>
<dbReference type="PANTHER" id="PTHR47506:SF6">
    <property type="entry name" value="HTH-TYPE TRANSCRIPTIONAL REPRESSOR NEMR"/>
    <property type="match status" value="1"/>
</dbReference>
<keyword evidence="2 4" id="KW-0238">DNA-binding</keyword>
<proteinExistence type="predicted"/>
<feature type="DNA-binding region" description="H-T-H motif" evidence="4">
    <location>
        <begin position="29"/>
        <end position="48"/>
    </location>
</feature>
<sequence>MPRPRTIDREHLLDVAEELLAKSGGNGLSFGTLAAEAKLPKASIQSAFGTRENLIESMLDRWIADEQTRFDECAGLDPDKQRRVLAHIQTTEGESDTSLRRVATLLAAMMGSTQQVKRSIDWYASRIGDLNVVNEEDRRLRAAFLATEGAFFMRYLIGFDVSDEVWSEVFKDIKQMVLATKS</sequence>
<dbReference type="InterPro" id="IPR001647">
    <property type="entry name" value="HTH_TetR"/>
</dbReference>
<protein>
    <submittedName>
        <fullName evidence="6">TetR/AcrR family transcriptional regulator</fullName>
    </submittedName>
</protein>
<evidence type="ECO:0000259" key="5">
    <source>
        <dbReference type="PROSITE" id="PS50977"/>
    </source>
</evidence>
<dbReference type="PANTHER" id="PTHR47506">
    <property type="entry name" value="TRANSCRIPTIONAL REGULATORY PROTEIN"/>
    <property type="match status" value="1"/>
</dbReference>
<dbReference type="GO" id="GO:0003677">
    <property type="term" value="F:DNA binding"/>
    <property type="evidence" value="ECO:0007669"/>
    <property type="project" value="UniProtKB-UniRule"/>
</dbReference>
<dbReference type="Pfam" id="PF17937">
    <property type="entry name" value="TetR_C_28"/>
    <property type="match status" value="1"/>
</dbReference>
<evidence type="ECO:0000256" key="4">
    <source>
        <dbReference type="PROSITE-ProRule" id="PRU00335"/>
    </source>
</evidence>
<dbReference type="Proteomes" id="UP001329151">
    <property type="component" value="Chromosome"/>
</dbReference>